<evidence type="ECO:0000256" key="1">
    <source>
        <dbReference type="ARBA" id="ARBA00010641"/>
    </source>
</evidence>
<evidence type="ECO:0000256" key="3">
    <source>
        <dbReference type="ARBA" id="ARBA00023082"/>
    </source>
</evidence>
<dbReference type="PANTHER" id="PTHR43133">
    <property type="entry name" value="RNA POLYMERASE ECF-TYPE SIGMA FACTO"/>
    <property type="match status" value="1"/>
</dbReference>
<dbReference type="SUPFAM" id="SSF88659">
    <property type="entry name" value="Sigma3 and sigma4 domains of RNA polymerase sigma factors"/>
    <property type="match status" value="1"/>
</dbReference>
<dbReference type="InterPro" id="IPR036388">
    <property type="entry name" value="WH-like_DNA-bd_sf"/>
</dbReference>
<dbReference type="SUPFAM" id="SSF88946">
    <property type="entry name" value="Sigma2 domain of RNA polymerase sigma factors"/>
    <property type="match status" value="1"/>
</dbReference>
<dbReference type="InterPro" id="IPR014284">
    <property type="entry name" value="RNA_pol_sigma-70_dom"/>
</dbReference>
<dbReference type="InterPro" id="IPR013325">
    <property type="entry name" value="RNA_pol_sigma_r2"/>
</dbReference>
<dbReference type="EMBL" id="CP014518">
    <property type="protein sequence ID" value="AMM31238.1"/>
    <property type="molecule type" value="Genomic_DNA"/>
</dbReference>
<feature type="domain" description="RNA polymerase sigma-70 region 4" evidence="5">
    <location>
        <begin position="123"/>
        <end position="171"/>
    </location>
</feature>
<dbReference type="GO" id="GO:0006352">
    <property type="term" value="P:DNA-templated transcription initiation"/>
    <property type="evidence" value="ECO:0007669"/>
    <property type="project" value="InterPro"/>
</dbReference>
<keyword evidence="3" id="KW-0731">Sigma factor</keyword>
<dbReference type="Proteomes" id="UP000070134">
    <property type="component" value="Chromosome"/>
</dbReference>
<evidence type="ECO:0000313" key="7">
    <source>
        <dbReference type="Proteomes" id="UP000070134"/>
    </source>
</evidence>
<dbReference type="NCBIfam" id="TIGR02937">
    <property type="entry name" value="sigma70-ECF"/>
    <property type="match status" value="1"/>
</dbReference>
<organism evidence="6 7">
    <name type="scientific">Sinomonas atrocyanea</name>
    <dbReference type="NCBI Taxonomy" id="37927"/>
    <lineage>
        <taxon>Bacteria</taxon>
        <taxon>Bacillati</taxon>
        <taxon>Actinomycetota</taxon>
        <taxon>Actinomycetes</taxon>
        <taxon>Micrococcales</taxon>
        <taxon>Micrococcaceae</taxon>
        <taxon>Sinomonas</taxon>
    </lineage>
</organism>
<gene>
    <name evidence="6" type="ORF">SA2016_0544</name>
</gene>
<keyword evidence="7" id="KW-1185">Reference proteome</keyword>
<protein>
    <submittedName>
        <fullName evidence="6">RNA polymerase sigma 70</fullName>
    </submittedName>
</protein>
<proteinExistence type="inferred from homology"/>
<accession>A0A126ZVP6</accession>
<dbReference type="KEGG" id="satk:SA2016_0544"/>
<sequence length="181" mass="20038">MRSVRDAPEDRDAQDGESLFSEAYRELAPAVRGYLRSRGVPDPEAVANDVFMALYPRIGTVRGGRAGLKTLVFTIAHARTVDHYRERARTPAMAAYHPDSEPRSAPSAEDVVLGRGTRILGLIEELSPDQREVIALRVIADLSLEQTAAITHRSTGAVKQLQRRALLALRNRLDREEEATP</sequence>
<dbReference type="GO" id="GO:0016987">
    <property type="term" value="F:sigma factor activity"/>
    <property type="evidence" value="ECO:0007669"/>
    <property type="project" value="UniProtKB-KW"/>
</dbReference>
<dbReference type="RefSeq" id="WP_174835458.1">
    <property type="nucleotide sequence ID" value="NZ_BJMO01000070.1"/>
</dbReference>
<dbReference type="InterPro" id="IPR007630">
    <property type="entry name" value="RNA_pol_sigma70_r4"/>
</dbReference>
<keyword evidence="2" id="KW-0805">Transcription regulation</keyword>
<dbReference type="AlphaFoldDB" id="A0A126ZVP6"/>
<comment type="similarity">
    <text evidence="1">Belongs to the sigma-70 factor family. ECF subfamily.</text>
</comment>
<dbReference type="CDD" id="cd06171">
    <property type="entry name" value="Sigma70_r4"/>
    <property type="match status" value="1"/>
</dbReference>
<dbReference type="STRING" id="37927.SA2016_0544"/>
<dbReference type="InterPro" id="IPR013324">
    <property type="entry name" value="RNA_pol_sigma_r3/r4-like"/>
</dbReference>
<name>A0A126ZVP6_9MICC</name>
<dbReference type="Gene3D" id="1.10.10.10">
    <property type="entry name" value="Winged helix-like DNA-binding domain superfamily/Winged helix DNA-binding domain"/>
    <property type="match status" value="1"/>
</dbReference>
<dbReference type="PANTHER" id="PTHR43133:SF62">
    <property type="entry name" value="RNA POLYMERASE SIGMA FACTOR SIGZ"/>
    <property type="match status" value="1"/>
</dbReference>
<dbReference type="Gene3D" id="1.10.1740.10">
    <property type="match status" value="1"/>
</dbReference>
<dbReference type="InterPro" id="IPR039425">
    <property type="entry name" value="RNA_pol_sigma-70-like"/>
</dbReference>
<keyword evidence="4" id="KW-0804">Transcription</keyword>
<dbReference type="Pfam" id="PF04545">
    <property type="entry name" value="Sigma70_r4"/>
    <property type="match status" value="1"/>
</dbReference>
<evidence type="ECO:0000256" key="2">
    <source>
        <dbReference type="ARBA" id="ARBA00023015"/>
    </source>
</evidence>
<evidence type="ECO:0000313" key="6">
    <source>
        <dbReference type="EMBL" id="AMM31238.1"/>
    </source>
</evidence>
<reference evidence="6 7" key="1">
    <citation type="submission" date="2016-02" db="EMBL/GenBank/DDBJ databases">
        <title>Complete genome of Sinomonas atrocyanea KCTC 3377.</title>
        <authorList>
            <person name="Kim K.M."/>
        </authorList>
    </citation>
    <scope>NUCLEOTIDE SEQUENCE [LARGE SCALE GENOMIC DNA]</scope>
    <source>
        <strain evidence="6 7">KCTC 3377</strain>
    </source>
</reference>
<evidence type="ECO:0000256" key="4">
    <source>
        <dbReference type="ARBA" id="ARBA00023163"/>
    </source>
</evidence>
<evidence type="ECO:0000259" key="5">
    <source>
        <dbReference type="Pfam" id="PF04545"/>
    </source>
</evidence>